<feature type="transmembrane region" description="Helical" evidence="6">
    <location>
        <begin position="277"/>
        <end position="297"/>
    </location>
</feature>
<evidence type="ECO:0000313" key="7">
    <source>
        <dbReference type="EMBL" id="OGG65350.1"/>
    </source>
</evidence>
<dbReference type="GO" id="GO:0051301">
    <property type="term" value="P:cell division"/>
    <property type="evidence" value="ECO:0007669"/>
    <property type="project" value="InterPro"/>
</dbReference>
<gene>
    <name evidence="7" type="ORF">A3D71_00145</name>
</gene>
<feature type="transmembrane region" description="Helical" evidence="6">
    <location>
        <begin position="165"/>
        <end position="182"/>
    </location>
</feature>
<proteinExistence type="predicted"/>
<evidence type="ECO:0000256" key="3">
    <source>
        <dbReference type="ARBA" id="ARBA00022960"/>
    </source>
</evidence>
<dbReference type="AlphaFoldDB" id="A0A1F6DVP9"/>
<dbReference type="GO" id="GO:0008360">
    <property type="term" value="P:regulation of cell shape"/>
    <property type="evidence" value="ECO:0007669"/>
    <property type="project" value="UniProtKB-KW"/>
</dbReference>
<name>A0A1F6DVP9_9BACT</name>
<dbReference type="PANTHER" id="PTHR30474">
    <property type="entry name" value="CELL CYCLE PROTEIN"/>
    <property type="match status" value="1"/>
</dbReference>
<keyword evidence="4 6" id="KW-1133">Transmembrane helix</keyword>
<feature type="transmembrane region" description="Helical" evidence="6">
    <location>
        <begin position="52"/>
        <end position="71"/>
    </location>
</feature>
<dbReference type="Pfam" id="PF01098">
    <property type="entry name" value="FTSW_RODA_SPOVE"/>
    <property type="match status" value="1"/>
</dbReference>
<keyword evidence="3" id="KW-0133">Cell shape</keyword>
<keyword evidence="5 6" id="KW-0472">Membrane</keyword>
<dbReference type="PANTHER" id="PTHR30474:SF1">
    <property type="entry name" value="PEPTIDOGLYCAN GLYCOSYLTRANSFERASE MRDB"/>
    <property type="match status" value="1"/>
</dbReference>
<evidence type="ECO:0000256" key="1">
    <source>
        <dbReference type="ARBA" id="ARBA00004141"/>
    </source>
</evidence>
<dbReference type="InterPro" id="IPR001182">
    <property type="entry name" value="FtsW/RodA"/>
</dbReference>
<organism evidence="7 8">
    <name type="scientific">Candidatus Kaiserbacteria bacterium RIFCSPHIGHO2_02_FULL_55_20</name>
    <dbReference type="NCBI Taxonomy" id="1798497"/>
    <lineage>
        <taxon>Bacteria</taxon>
        <taxon>Candidatus Kaiseribacteriota</taxon>
    </lineage>
</organism>
<evidence type="ECO:0000256" key="4">
    <source>
        <dbReference type="ARBA" id="ARBA00022989"/>
    </source>
</evidence>
<feature type="transmembrane region" description="Helical" evidence="6">
    <location>
        <begin position="140"/>
        <end position="159"/>
    </location>
</feature>
<feature type="transmembrane region" description="Helical" evidence="6">
    <location>
        <begin position="78"/>
        <end position="97"/>
    </location>
</feature>
<protein>
    <submittedName>
        <fullName evidence="7">Rod shape-determining protein RodA</fullName>
    </submittedName>
</protein>
<comment type="subcellular location">
    <subcellularLocation>
        <location evidence="1">Membrane</location>
        <topology evidence="1">Multi-pass membrane protein</topology>
    </subcellularLocation>
</comment>
<feature type="transmembrane region" description="Helical" evidence="6">
    <location>
        <begin position="21"/>
        <end position="40"/>
    </location>
</feature>
<dbReference type="GO" id="GO:0005886">
    <property type="term" value="C:plasma membrane"/>
    <property type="evidence" value="ECO:0007669"/>
    <property type="project" value="TreeGrafter"/>
</dbReference>
<evidence type="ECO:0000256" key="2">
    <source>
        <dbReference type="ARBA" id="ARBA00022692"/>
    </source>
</evidence>
<dbReference type="STRING" id="1798497.A3D71_00145"/>
<evidence type="ECO:0000313" key="8">
    <source>
        <dbReference type="Proteomes" id="UP000177652"/>
    </source>
</evidence>
<dbReference type="InterPro" id="IPR011923">
    <property type="entry name" value="RodA/MrdB"/>
</dbReference>
<dbReference type="GO" id="GO:0032153">
    <property type="term" value="C:cell division site"/>
    <property type="evidence" value="ECO:0007669"/>
    <property type="project" value="TreeGrafter"/>
</dbReference>
<reference evidence="7 8" key="1">
    <citation type="journal article" date="2016" name="Nat. Commun.">
        <title>Thousands of microbial genomes shed light on interconnected biogeochemical processes in an aquifer system.</title>
        <authorList>
            <person name="Anantharaman K."/>
            <person name="Brown C.T."/>
            <person name="Hug L.A."/>
            <person name="Sharon I."/>
            <person name="Castelle C.J."/>
            <person name="Probst A.J."/>
            <person name="Thomas B.C."/>
            <person name="Singh A."/>
            <person name="Wilkins M.J."/>
            <person name="Karaoz U."/>
            <person name="Brodie E.L."/>
            <person name="Williams K.H."/>
            <person name="Hubbard S.S."/>
            <person name="Banfield J.F."/>
        </authorList>
    </citation>
    <scope>NUCLEOTIDE SEQUENCE [LARGE SCALE GENOMIC DNA]</scope>
</reference>
<accession>A0A1F6DVP9</accession>
<evidence type="ECO:0000256" key="5">
    <source>
        <dbReference type="ARBA" id="ARBA00023136"/>
    </source>
</evidence>
<dbReference type="GO" id="GO:0015648">
    <property type="term" value="F:lipid-linked peptidoglycan transporter activity"/>
    <property type="evidence" value="ECO:0007669"/>
    <property type="project" value="TreeGrafter"/>
</dbReference>
<sequence>MISQLRRAAENRARIFSHIDWVILISAVVISLFGLVTMRSFSAENSFFDKQLVWICIAVAGFFVASIPDYGFLRRTPVITGFFAAVVFSLALIYMFGAIVKGAQNRFNLGFLSVQPSDPAKLLLVMMLSKYFARRHVEIAAFRHIAVSGAYGAALFILVFFQPDFGSSIIIASIWLGMVLVAGISWKHLLTLAVVGTIVLAGLWQYGLQPYQKQRVLTFLHPLADIRGTGYNAYQSTIAVGSGELLGKGIGYGTQSKLRFLPEYQTDFIFAAFAEEWGFVGVVLLFGLFVVLIVRILAIASHGSDNFDILFGAGIAVYFTAQFIVHVGMNIGLLPITGTTLPFMSYGGSHLVTEYLALGILMGMRRHAKPSIQARDETEIVGAL</sequence>
<dbReference type="EMBL" id="MFLK01000051">
    <property type="protein sequence ID" value="OGG65350.1"/>
    <property type="molecule type" value="Genomic_DNA"/>
</dbReference>
<dbReference type="Proteomes" id="UP000177652">
    <property type="component" value="Unassembled WGS sequence"/>
</dbReference>
<dbReference type="NCBIfam" id="TIGR02210">
    <property type="entry name" value="rodA_shape"/>
    <property type="match status" value="1"/>
</dbReference>
<keyword evidence="2 6" id="KW-0812">Transmembrane</keyword>
<feature type="transmembrane region" description="Helical" evidence="6">
    <location>
        <begin position="189"/>
        <end position="207"/>
    </location>
</feature>
<evidence type="ECO:0000256" key="6">
    <source>
        <dbReference type="SAM" id="Phobius"/>
    </source>
</evidence>
<comment type="caution">
    <text evidence="7">The sequence shown here is derived from an EMBL/GenBank/DDBJ whole genome shotgun (WGS) entry which is preliminary data.</text>
</comment>
<feature type="transmembrane region" description="Helical" evidence="6">
    <location>
        <begin position="309"/>
        <end position="331"/>
    </location>
</feature>